<reference evidence="1 2" key="1">
    <citation type="journal article" date="2017" name="Int. J. Parasitol.">
        <title>The genome of the protozoan parasite Cystoisospora suis and a reverse vaccinology approach to identify vaccine candidates.</title>
        <authorList>
            <person name="Palmieri N."/>
            <person name="Shrestha A."/>
            <person name="Ruttkowski B."/>
            <person name="Beck T."/>
            <person name="Vogl C."/>
            <person name="Tomley F."/>
            <person name="Blake D.P."/>
            <person name="Joachim A."/>
        </authorList>
    </citation>
    <scope>NUCLEOTIDE SEQUENCE [LARGE SCALE GENOMIC DNA]</scope>
    <source>
        <strain evidence="1 2">Wien I</strain>
    </source>
</reference>
<comment type="caution">
    <text evidence="1">The sequence shown here is derived from an EMBL/GenBank/DDBJ whole genome shotgun (WGS) entry which is preliminary data.</text>
</comment>
<accession>A0A2C6L1L5</accession>
<dbReference type="Proteomes" id="UP000221165">
    <property type="component" value="Unassembled WGS sequence"/>
</dbReference>
<organism evidence="1 2">
    <name type="scientific">Cystoisospora suis</name>
    <dbReference type="NCBI Taxonomy" id="483139"/>
    <lineage>
        <taxon>Eukaryota</taxon>
        <taxon>Sar</taxon>
        <taxon>Alveolata</taxon>
        <taxon>Apicomplexa</taxon>
        <taxon>Conoidasida</taxon>
        <taxon>Coccidia</taxon>
        <taxon>Eucoccidiorida</taxon>
        <taxon>Eimeriorina</taxon>
        <taxon>Sarcocystidae</taxon>
        <taxon>Cystoisospora</taxon>
    </lineage>
</organism>
<protein>
    <submittedName>
        <fullName evidence="1">Uncharacterized protein</fullName>
    </submittedName>
</protein>
<dbReference type="RefSeq" id="XP_067923413.1">
    <property type="nucleotide sequence ID" value="XM_068064612.1"/>
</dbReference>
<feature type="non-terminal residue" evidence="1">
    <location>
        <position position="1"/>
    </location>
</feature>
<evidence type="ECO:0000313" key="1">
    <source>
        <dbReference type="EMBL" id="PHJ21733.1"/>
    </source>
</evidence>
<dbReference type="VEuPathDB" id="ToxoDB:CSUI_004421"/>
<name>A0A2C6L1L5_9APIC</name>
<sequence length="31" mass="3384">RGASLGIRGGGRRRIKLECGVCREREVGGER</sequence>
<evidence type="ECO:0000313" key="2">
    <source>
        <dbReference type="Proteomes" id="UP000221165"/>
    </source>
</evidence>
<keyword evidence="2" id="KW-1185">Reference proteome</keyword>
<gene>
    <name evidence="1" type="ORF">CSUI_004421</name>
</gene>
<dbReference type="AlphaFoldDB" id="A0A2C6L1L5"/>
<dbReference type="GeneID" id="94427823"/>
<proteinExistence type="predicted"/>
<dbReference type="EMBL" id="MIGC01002067">
    <property type="protein sequence ID" value="PHJ21733.1"/>
    <property type="molecule type" value="Genomic_DNA"/>
</dbReference>